<comment type="caution">
    <text evidence="1">The sequence shown here is derived from an EMBL/GenBank/DDBJ whole genome shotgun (WGS) entry which is preliminary data.</text>
</comment>
<dbReference type="AlphaFoldDB" id="A0A318T9U3"/>
<reference evidence="1 2" key="1">
    <citation type="submission" date="2018-06" db="EMBL/GenBank/DDBJ databases">
        <title>Genomic Encyclopedia of Archaeal and Bacterial Type Strains, Phase II (KMG-II): from individual species to whole genera.</title>
        <authorList>
            <person name="Goeker M."/>
        </authorList>
    </citation>
    <scope>NUCLEOTIDE SEQUENCE [LARGE SCALE GENOMIC DNA]</scope>
    <source>
        <strain evidence="1 2">JCM 11668</strain>
    </source>
</reference>
<protein>
    <submittedName>
        <fullName evidence="1">Uncharacterized protein</fullName>
    </submittedName>
</protein>
<dbReference type="RefSeq" id="WP_110781424.1">
    <property type="nucleotide sequence ID" value="NZ_QJTI01000016.1"/>
</dbReference>
<proteinExistence type="predicted"/>
<accession>A0A318T9U3</accession>
<evidence type="ECO:0000313" key="2">
    <source>
        <dbReference type="Proteomes" id="UP000248148"/>
    </source>
</evidence>
<keyword evidence="2" id="KW-1185">Reference proteome</keyword>
<sequence length="60" mass="6716">MASEPNNKPVEQTDAIRRHMGATLDALIVTLLAMARPLPPQPVLQPVPVVRRRRRQLPAK</sequence>
<evidence type="ECO:0000313" key="1">
    <source>
        <dbReference type="EMBL" id="PYF01902.1"/>
    </source>
</evidence>
<dbReference type="EMBL" id="QJTI01000016">
    <property type="protein sequence ID" value="PYF01902.1"/>
    <property type="molecule type" value="Genomic_DNA"/>
</dbReference>
<dbReference type="Proteomes" id="UP000248148">
    <property type="component" value="Unassembled WGS sequence"/>
</dbReference>
<organism evidence="1 2">
    <name type="scientific">Rhodopseudomonas faecalis</name>
    <dbReference type="NCBI Taxonomy" id="99655"/>
    <lineage>
        <taxon>Bacteria</taxon>
        <taxon>Pseudomonadati</taxon>
        <taxon>Pseudomonadota</taxon>
        <taxon>Alphaproteobacteria</taxon>
        <taxon>Hyphomicrobiales</taxon>
        <taxon>Nitrobacteraceae</taxon>
        <taxon>Rhodopseudomonas</taxon>
    </lineage>
</organism>
<name>A0A318T9U3_9BRAD</name>
<gene>
    <name evidence="1" type="ORF">BJ122_11634</name>
</gene>